<feature type="domain" description="DUF4185" evidence="1">
    <location>
        <begin position="3"/>
        <end position="169"/>
    </location>
</feature>
<sequence length="178" mass="19388">MLPADRADDKAALRYFAGLDPAGAPRWSEREADSQPLFNQPCLGEMSVSWDPRLGRWLMLYNCGAPRSQIVMRSAMQPWGPWSAPQVLFDPERDGGFCEYINPGPLRMVAQPVGRVCAARGDPHVPDAVGDAYGPYLLAGAGKVSADGRGSDVYFLMSTWNPYTVVLMRATLSLPPGS</sequence>
<evidence type="ECO:0000313" key="2">
    <source>
        <dbReference type="EMBL" id="QJE71698.1"/>
    </source>
</evidence>
<accession>A0A858R2T9</accession>
<gene>
    <name evidence="2" type="ORF">HHL28_02920</name>
</gene>
<dbReference type="Pfam" id="PF13810">
    <property type="entry name" value="DUF4185"/>
    <property type="match status" value="1"/>
</dbReference>
<dbReference type="KEGG" id="acru:HHL28_02920"/>
<reference evidence="2" key="1">
    <citation type="submission" date="2020-04" db="EMBL/GenBank/DDBJ databases">
        <title>A desert anoxygenic phototrophic bacterium fixes CO2 using RubisCO under aerobic conditions.</title>
        <authorList>
            <person name="Tang K."/>
        </authorList>
    </citation>
    <scope>NUCLEOTIDE SEQUENCE [LARGE SCALE GENOMIC DNA]</scope>
    <source>
        <strain evidence="2">MIMtkB3</strain>
    </source>
</reference>
<name>A0A858R2T9_9PROT</name>
<evidence type="ECO:0000259" key="1">
    <source>
        <dbReference type="Pfam" id="PF13810"/>
    </source>
</evidence>
<dbReference type="InterPro" id="IPR025442">
    <property type="entry name" value="DUF4185"/>
</dbReference>
<protein>
    <submittedName>
        <fullName evidence="2">DUF4185 domain-containing protein</fullName>
    </submittedName>
</protein>
<keyword evidence="3" id="KW-1185">Reference proteome</keyword>
<proteinExistence type="predicted"/>
<evidence type="ECO:0000313" key="3">
    <source>
        <dbReference type="Proteomes" id="UP000501891"/>
    </source>
</evidence>
<dbReference type="EMBL" id="CP051775">
    <property type="protein sequence ID" value="QJE71698.1"/>
    <property type="molecule type" value="Genomic_DNA"/>
</dbReference>
<dbReference type="AlphaFoldDB" id="A0A858R2T9"/>
<dbReference type="Proteomes" id="UP000501891">
    <property type="component" value="Chromosome"/>
</dbReference>
<organism evidence="2 3">
    <name type="scientific">Aerophototrophica crusticola</name>
    <dbReference type="NCBI Taxonomy" id="1709002"/>
    <lineage>
        <taxon>Bacteria</taxon>
        <taxon>Pseudomonadati</taxon>
        <taxon>Pseudomonadota</taxon>
        <taxon>Alphaproteobacteria</taxon>
        <taxon>Rhodospirillales</taxon>
        <taxon>Rhodospirillaceae</taxon>
        <taxon>Aerophototrophica</taxon>
    </lineage>
</organism>